<evidence type="ECO:0000256" key="7">
    <source>
        <dbReference type="HAMAP-Rule" id="MF_00672"/>
    </source>
</evidence>
<keyword evidence="2 7" id="KW-1003">Cell membrane</keyword>
<dbReference type="HAMAP" id="MF_00672">
    <property type="entry name" value="UPF0761"/>
    <property type="match status" value="1"/>
</dbReference>
<accession>A0A0W0VSX3</accession>
<dbReference type="InterPro" id="IPR017039">
    <property type="entry name" value="Virul_fac_BrkB"/>
</dbReference>
<dbReference type="RefSeq" id="WP_237758226.1">
    <property type="nucleotide sequence ID" value="NZ_CAAAHZ010000005.1"/>
</dbReference>
<protein>
    <recommendedName>
        <fullName evidence="7">UPF0761 membrane protein Llon_0128</fullName>
    </recommendedName>
</protein>
<dbReference type="Proteomes" id="UP000054997">
    <property type="component" value="Unassembled WGS sequence"/>
</dbReference>
<feature type="transmembrane region" description="Helical" evidence="7">
    <location>
        <begin position="39"/>
        <end position="62"/>
    </location>
</feature>
<name>A0A0W0VSX3_9GAMM</name>
<dbReference type="PATRIC" id="fig|45068.5.peg.134"/>
<comment type="similarity">
    <text evidence="7">Belongs to the UPF0761 family.</text>
</comment>
<feature type="transmembrane region" description="Helical" evidence="7">
    <location>
        <begin position="244"/>
        <end position="270"/>
    </location>
</feature>
<keyword evidence="9" id="KW-1185">Reference proteome</keyword>
<feature type="transmembrane region" description="Helical" evidence="7">
    <location>
        <begin position="102"/>
        <end position="121"/>
    </location>
</feature>
<dbReference type="PANTHER" id="PTHR30213">
    <property type="entry name" value="INNER MEMBRANE PROTEIN YHJD"/>
    <property type="match status" value="1"/>
</dbReference>
<dbReference type="NCBIfam" id="TIGR00765">
    <property type="entry name" value="yihY_not_rbn"/>
    <property type="match status" value="1"/>
</dbReference>
<keyword evidence="6 7" id="KW-0472">Membrane</keyword>
<feature type="transmembrane region" description="Helical" evidence="7">
    <location>
        <begin position="211"/>
        <end position="232"/>
    </location>
</feature>
<evidence type="ECO:0000256" key="2">
    <source>
        <dbReference type="ARBA" id="ARBA00022475"/>
    </source>
</evidence>
<comment type="subcellular location">
    <subcellularLocation>
        <location evidence="1 7">Cell membrane</location>
        <topology evidence="1 7">Multi-pass membrane protein</topology>
    </subcellularLocation>
</comment>
<evidence type="ECO:0000313" key="9">
    <source>
        <dbReference type="Proteomes" id="UP000054997"/>
    </source>
</evidence>
<reference evidence="8 9" key="1">
    <citation type="submission" date="2015-11" db="EMBL/GenBank/DDBJ databases">
        <title>Genomic analysis of 38 Legionella species identifies large and diverse effector repertoires.</title>
        <authorList>
            <person name="Burstein D."/>
            <person name="Amaro F."/>
            <person name="Zusman T."/>
            <person name="Lifshitz Z."/>
            <person name="Cohen O."/>
            <person name="Gilbert J.A."/>
            <person name="Pupko T."/>
            <person name="Shuman H.A."/>
            <person name="Segal G."/>
        </authorList>
    </citation>
    <scope>NUCLEOTIDE SEQUENCE [LARGE SCALE GENOMIC DNA]</scope>
    <source>
        <strain evidence="8 9">ATCC 49505</strain>
    </source>
</reference>
<dbReference type="AlphaFoldDB" id="A0A0W0VSX3"/>
<feature type="transmembrane region" description="Helical" evidence="7">
    <location>
        <begin position="142"/>
        <end position="167"/>
    </location>
</feature>
<dbReference type="InterPro" id="IPR023679">
    <property type="entry name" value="UPF0761_bac"/>
</dbReference>
<proteinExistence type="inferred from homology"/>
<evidence type="ECO:0000256" key="6">
    <source>
        <dbReference type="ARBA" id="ARBA00023136"/>
    </source>
</evidence>
<organism evidence="8 9">
    <name type="scientific">Legionella londiniensis</name>
    <dbReference type="NCBI Taxonomy" id="45068"/>
    <lineage>
        <taxon>Bacteria</taxon>
        <taxon>Pseudomonadati</taxon>
        <taxon>Pseudomonadota</taxon>
        <taxon>Gammaproteobacteria</taxon>
        <taxon>Legionellales</taxon>
        <taxon>Legionellaceae</taxon>
        <taxon>Legionella</taxon>
    </lineage>
</organism>
<keyword evidence="3" id="KW-0997">Cell inner membrane</keyword>
<comment type="caution">
    <text evidence="8">The sequence shown here is derived from an EMBL/GenBank/DDBJ whole genome shotgun (WGS) entry which is preliminary data.</text>
</comment>
<dbReference type="GO" id="GO:0005886">
    <property type="term" value="C:plasma membrane"/>
    <property type="evidence" value="ECO:0007669"/>
    <property type="project" value="UniProtKB-SubCell"/>
</dbReference>
<evidence type="ECO:0000313" key="8">
    <source>
        <dbReference type="EMBL" id="KTD23243.1"/>
    </source>
</evidence>
<dbReference type="EMBL" id="LNYK01000001">
    <property type="protein sequence ID" value="KTD23243.1"/>
    <property type="molecule type" value="Genomic_DNA"/>
</dbReference>
<keyword evidence="4 7" id="KW-0812">Transmembrane</keyword>
<feature type="transmembrane region" description="Helical" evidence="7">
    <location>
        <begin position="179"/>
        <end position="199"/>
    </location>
</feature>
<evidence type="ECO:0000256" key="5">
    <source>
        <dbReference type="ARBA" id="ARBA00022989"/>
    </source>
</evidence>
<evidence type="ECO:0000256" key="3">
    <source>
        <dbReference type="ARBA" id="ARBA00022519"/>
    </source>
</evidence>
<keyword evidence="5 7" id="KW-1133">Transmembrane helix</keyword>
<dbReference type="PANTHER" id="PTHR30213:SF0">
    <property type="entry name" value="UPF0761 MEMBRANE PROTEIN YIHY"/>
    <property type="match status" value="1"/>
</dbReference>
<dbReference type="Pfam" id="PF03631">
    <property type="entry name" value="Virul_fac_BrkB"/>
    <property type="match status" value="1"/>
</dbReference>
<sequence length="410" mass="46760">MDLFRLKKWLSNRINEGKRFTRFVIKHFIEDDCTYRASALAFATLLAIVPLMSVGFSILSSFPVFQKLAQPLQDFIFENFVPATGKIIQNYLQLFARQVTKLSVIGVIFLFVTALLVMYTIERSMNKIWRVSTSRHGVTAFLLYWAILSLAPFLLGLSLAASSYFVSLPLIRGYYAPSLVFNSIPFFLSLIGFTFLYVVVPNCPVRITHGIIGAAVAALLFETAKHAFAFYLSQIDTYELLYGAFATIPIFLIWIYWVWLITLLGAEISYALSVHHKRRKGAPLDGFSHALLWLQCLWKAQQHGHSVSLETLTEVSEQPFEIDVDKMLAKFLELKLITATIEGDYILSRDLTRLSLYEFLKLLPYRLPTGSELKTIDSPDAKRWIAEIKKVNQELKESLGMTLDQLFRHG</sequence>
<gene>
    <name evidence="8" type="primary">rbn</name>
    <name evidence="8" type="ORF">Llon_0128</name>
</gene>
<evidence type="ECO:0000256" key="4">
    <source>
        <dbReference type="ARBA" id="ARBA00022692"/>
    </source>
</evidence>
<evidence type="ECO:0000256" key="1">
    <source>
        <dbReference type="ARBA" id="ARBA00004651"/>
    </source>
</evidence>